<gene>
    <name evidence="2" type="ORF">Fmac_012123</name>
</gene>
<dbReference type="AlphaFoldDB" id="A0ABD1MPD1"/>
<evidence type="ECO:0000256" key="1">
    <source>
        <dbReference type="SAM" id="MobiDB-lite"/>
    </source>
</evidence>
<organism evidence="2 3">
    <name type="scientific">Flemingia macrophylla</name>
    <dbReference type="NCBI Taxonomy" id="520843"/>
    <lineage>
        <taxon>Eukaryota</taxon>
        <taxon>Viridiplantae</taxon>
        <taxon>Streptophyta</taxon>
        <taxon>Embryophyta</taxon>
        <taxon>Tracheophyta</taxon>
        <taxon>Spermatophyta</taxon>
        <taxon>Magnoliopsida</taxon>
        <taxon>eudicotyledons</taxon>
        <taxon>Gunneridae</taxon>
        <taxon>Pentapetalae</taxon>
        <taxon>rosids</taxon>
        <taxon>fabids</taxon>
        <taxon>Fabales</taxon>
        <taxon>Fabaceae</taxon>
        <taxon>Papilionoideae</taxon>
        <taxon>50 kb inversion clade</taxon>
        <taxon>NPAAA clade</taxon>
        <taxon>indigoferoid/millettioid clade</taxon>
        <taxon>Phaseoleae</taxon>
        <taxon>Flemingia</taxon>
    </lineage>
</organism>
<feature type="region of interest" description="Disordered" evidence="1">
    <location>
        <begin position="36"/>
        <end position="59"/>
    </location>
</feature>
<sequence length="85" mass="10184">MRSKLYILPRLKYGKIYSKNFKNMITRTREIEQVNSQNHRSHVMQQPSEHKSHQCNEQSTSREVINYKIKPHIDSIPTPDMMISR</sequence>
<dbReference type="Proteomes" id="UP001603857">
    <property type="component" value="Unassembled WGS sequence"/>
</dbReference>
<protein>
    <submittedName>
        <fullName evidence="2">Uncharacterized protein</fullName>
    </submittedName>
</protein>
<name>A0ABD1MPD1_9FABA</name>
<comment type="caution">
    <text evidence="2">The sequence shown here is derived from an EMBL/GenBank/DDBJ whole genome shotgun (WGS) entry which is preliminary data.</text>
</comment>
<reference evidence="2 3" key="1">
    <citation type="submission" date="2024-08" db="EMBL/GenBank/DDBJ databases">
        <title>Insights into the chromosomal genome structure of Flemingia macrophylla.</title>
        <authorList>
            <person name="Ding Y."/>
            <person name="Zhao Y."/>
            <person name="Bi W."/>
            <person name="Wu M."/>
            <person name="Zhao G."/>
            <person name="Gong Y."/>
            <person name="Li W."/>
            <person name="Zhang P."/>
        </authorList>
    </citation>
    <scope>NUCLEOTIDE SEQUENCE [LARGE SCALE GENOMIC DNA]</scope>
    <source>
        <strain evidence="2">DYQJB</strain>
        <tissue evidence="2">Leaf</tissue>
    </source>
</reference>
<proteinExistence type="predicted"/>
<feature type="compositionally biased region" description="Polar residues" evidence="1">
    <location>
        <begin position="36"/>
        <end position="47"/>
    </location>
</feature>
<evidence type="ECO:0000313" key="2">
    <source>
        <dbReference type="EMBL" id="KAL2337677.1"/>
    </source>
</evidence>
<evidence type="ECO:0000313" key="3">
    <source>
        <dbReference type="Proteomes" id="UP001603857"/>
    </source>
</evidence>
<dbReference type="EMBL" id="JBGMDY010000004">
    <property type="protein sequence ID" value="KAL2337677.1"/>
    <property type="molecule type" value="Genomic_DNA"/>
</dbReference>
<keyword evidence="3" id="KW-1185">Reference proteome</keyword>
<accession>A0ABD1MPD1</accession>